<evidence type="ECO:0000313" key="2">
    <source>
        <dbReference type="Proteomes" id="UP000277580"/>
    </source>
</evidence>
<organism evidence="1 2">
    <name type="scientific">Morchella conica CCBAS932</name>
    <dbReference type="NCBI Taxonomy" id="1392247"/>
    <lineage>
        <taxon>Eukaryota</taxon>
        <taxon>Fungi</taxon>
        <taxon>Dikarya</taxon>
        <taxon>Ascomycota</taxon>
        <taxon>Pezizomycotina</taxon>
        <taxon>Pezizomycetes</taxon>
        <taxon>Pezizales</taxon>
        <taxon>Morchellaceae</taxon>
        <taxon>Morchella</taxon>
    </lineage>
</organism>
<accession>A0A3N4KZU4</accession>
<name>A0A3N4KZU4_9PEZI</name>
<dbReference type="AlphaFoldDB" id="A0A3N4KZU4"/>
<dbReference type="EMBL" id="ML119110">
    <property type="protein sequence ID" value="RPB16074.1"/>
    <property type="molecule type" value="Genomic_DNA"/>
</dbReference>
<evidence type="ECO:0000313" key="1">
    <source>
        <dbReference type="EMBL" id="RPB16074.1"/>
    </source>
</evidence>
<protein>
    <submittedName>
        <fullName evidence="1">Uncharacterized protein</fullName>
    </submittedName>
</protein>
<dbReference type="Proteomes" id="UP000277580">
    <property type="component" value="Unassembled WGS sequence"/>
</dbReference>
<sequence>MAAIVGYPADLSKTRGLLSHVWSSLKPPAQVIDTQTVQVSCSKNGGSVVSSLAALGLRVRARGKRIQDPPRIEVCDRVLNRHLQIPQALDLLTRVRAWADITTYGPSQALAQHWSFSALHRTTHGTEHVSFASELRKHITSTALLSSSRFLSLSHFLPRDRIDVQVLIWAERNPTHTMPCHMYHTTGYLLRSHPANSKSGRDMALAMFNMPVCKICSILHVSARVKDVDCGRM</sequence>
<proteinExistence type="predicted"/>
<keyword evidence="2" id="KW-1185">Reference proteome</keyword>
<gene>
    <name evidence="1" type="ORF">P167DRAFT_562504</name>
</gene>
<reference evidence="1 2" key="1">
    <citation type="journal article" date="2018" name="Nat. Ecol. Evol.">
        <title>Pezizomycetes genomes reveal the molecular basis of ectomycorrhizal truffle lifestyle.</title>
        <authorList>
            <person name="Murat C."/>
            <person name="Payen T."/>
            <person name="Noel B."/>
            <person name="Kuo A."/>
            <person name="Morin E."/>
            <person name="Chen J."/>
            <person name="Kohler A."/>
            <person name="Krizsan K."/>
            <person name="Balestrini R."/>
            <person name="Da Silva C."/>
            <person name="Montanini B."/>
            <person name="Hainaut M."/>
            <person name="Levati E."/>
            <person name="Barry K.W."/>
            <person name="Belfiori B."/>
            <person name="Cichocki N."/>
            <person name="Clum A."/>
            <person name="Dockter R.B."/>
            <person name="Fauchery L."/>
            <person name="Guy J."/>
            <person name="Iotti M."/>
            <person name="Le Tacon F."/>
            <person name="Lindquist E.A."/>
            <person name="Lipzen A."/>
            <person name="Malagnac F."/>
            <person name="Mello A."/>
            <person name="Molinier V."/>
            <person name="Miyauchi S."/>
            <person name="Poulain J."/>
            <person name="Riccioni C."/>
            <person name="Rubini A."/>
            <person name="Sitrit Y."/>
            <person name="Splivallo R."/>
            <person name="Traeger S."/>
            <person name="Wang M."/>
            <person name="Zifcakova L."/>
            <person name="Wipf D."/>
            <person name="Zambonelli A."/>
            <person name="Paolocci F."/>
            <person name="Nowrousian M."/>
            <person name="Ottonello S."/>
            <person name="Baldrian P."/>
            <person name="Spatafora J.W."/>
            <person name="Henrissat B."/>
            <person name="Nagy L.G."/>
            <person name="Aury J.M."/>
            <person name="Wincker P."/>
            <person name="Grigoriev I.V."/>
            <person name="Bonfante P."/>
            <person name="Martin F.M."/>
        </authorList>
    </citation>
    <scope>NUCLEOTIDE SEQUENCE [LARGE SCALE GENOMIC DNA]</scope>
    <source>
        <strain evidence="1 2">CCBAS932</strain>
    </source>
</reference>
<dbReference type="InParanoid" id="A0A3N4KZU4"/>